<keyword evidence="2" id="KW-0012">Acyltransferase</keyword>
<dbReference type="InterPro" id="IPR050832">
    <property type="entry name" value="Bact_Acetyltransf"/>
</dbReference>
<protein>
    <submittedName>
        <fullName evidence="4">GNAT family N-acetyltransferase</fullName>
    </submittedName>
</protein>
<dbReference type="Proteomes" id="UP001201449">
    <property type="component" value="Unassembled WGS sequence"/>
</dbReference>
<proteinExistence type="predicted"/>
<dbReference type="CDD" id="cd04301">
    <property type="entry name" value="NAT_SF"/>
    <property type="match status" value="1"/>
</dbReference>
<dbReference type="RefSeq" id="WP_234861466.1">
    <property type="nucleotide sequence ID" value="NZ_JAKEVZ010000007.1"/>
</dbReference>
<evidence type="ECO:0000313" key="4">
    <source>
        <dbReference type="EMBL" id="MCF1751479.1"/>
    </source>
</evidence>
<evidence type="ECO:0000313" key="5">
    <source>
        <dbReference type="Proteomes" id="UP001201449"/>
    </source>
</evidence>
<dbReference type="PROSITE" id="PS51186">
    <property type="entry name" value="GNAT"/>
    <property type="match status" value="1"/>
</dbReference>
<dbReference type="InterPro" id="IPR000182">
    <property type="entry name" value="GNAT_dom"/>
</dbReference>
<evidence type="ECO:0000256" key="1">
    <source>
        <dbReference type="ARBA" id="ARBA00022679"/>
    </source>
</evidence>
<organism evidence="4 5">
    <name type="scientific">Mariniradius sediminis</name>
    <dbReference type="NCBI Taxonomy" id="2909237"/>
    <lineage>
        <taxon>Bacteria</taxon>
        <taxon>Pseudomonadati</taxon>
        <taxon>Bacteroidota</taxon>
        <taxon>Cytophagia</taxon>
        <taxon>Cytophagales</taxon>
        <taxon>Cyclobacteriaceae</taxon>
        <taxon>Mariniradius</taxon>
    </lineage>
</organism>
<name>A0ABS9BTW4_9BACT</name>
<feature type="domain" description="N-acetyltransferase" evidence="3">
    <location>
        <begin position="1"/>
        <end position="150"/>
    </location>
</feature>
<comment type="caution">
    <text evidence="4">The sequence shown here is derived from an EMBL/GenBank/DDBJ whole genome shotgun (WGS) entry which is preliminary data.</text>
</comment>
<dbReference type="PANTHER" id="PTHR43877:SF2">
    <property type="entry name" value="AMINOALKYLPHOSPHONATE N-ACETYLTRANSFERASE-RELATED"/>
    <property type="match status" value="1"/>
</dbReference>
<keyword evidence="5" id="KW-1185">Reference proteome</keyword>
<dbReference type="PANTHER" id="PTHR43877">
    <property type="entry name" value="AMINOALKYLPHOSPHONATE N-ACETYLTRANSFERASE-RELATED-RELATED"/>
    <property type="match status" value="1"/>
</dbReference>
<dbReference type="SUPFAM" id="SSF55729">
    <property type="entry name" value="Acyl-CoA N-acyltransferases (Nat)"/>
    <property type="match status" value="1"/>
</dbReference>
<keyword evidence="1" id="KW-0808">Transferase</keyword>
<evidence type="ECO:0000259" key="3">
    <source>
        <dbReference type="PROSITE" id="PS51186"/>
    </source>
</evidence>
<dbReference type="Gene3D" id="3.40.630.30">
    <property type="match status" value="1"/>
</dbReference>
<dbReference type="Pfam" id="PF00583">
    <property type="entry name" value="Acetyltransf_1"/>
    <property type="match status" value="1"/>
</dbReference>
<evidence type="ECO:0000256" key="2">
    <source>
        <dbReference type="ARBA" id="ARBA00023315"/>
    </source>
</evidence>
<dbReference type="InterPro" id="IPR016181">
    <property type="entry name" value="Acyl_CoA_acyltransferase"/>
</dbReference>
<reference evidence="4 5" key="1">
    <citation type="submission" date="2022-01" db="EMBL/GenBank/DDBJ databases">
        <title>Mariniradius saccharolyticus sp. nov., isolated from sediment of a river.</title>
        <authorList>
            <person name="Liu H."/>
        </authorList>
    </citation>
    <scope>NUCLEOTIDE SEQUENCE [LARGE SCALE GENOMIC DNA]</scope>
    <source>
        <strain evidence="4 5">RY-2</strain>
    </source>
</reference>
<sequence>MKIEYFRTDAENPQFQELVKLLDAGLAVTDGEDHAFYDQFNKLDGIKYVILAKIGVEAVGCGAIKRFDAESMEVKRMFVLPSNRGKGIAKGILRELENWALELGFKRCVLETGKRQTEAIALYFSSGYRVIPNYGQYIGMDNSVCFEKQL</sequence>
<gene>
    <name evidence="4" type="ORF">L0U89_10395</name>
</gene>
<dbReference type="EMBL" id="JAKEVZ010000007">
    <property type="protein sequence ID" value="MCF1751479.1"/>
    <property type="molecule type" value="Genomic_DNA"/>
</dbReference>
<accession>A0ABS9BTW4</accession>